<name>A0ABY7EGQ1_MYAAR</name>
<dbReference type="EMBL" id="CP111017">
    <property type="protein sequence ID" value="WAR07579.1"/>
    <property type="molecule type" value="Genomic_DNA"/>
</dbReference>
<dbReference type="Proteomes" id="UP001164746">
    <property type="component" value="Chromosome 6"/>
</dbReference>
<evidence type="ECO:0000313" key="1">
    <source>
        <dbReference type="EMBL" id="WAR07579.1"/>
    </source>
</evidence>
<protein>
    <submittedName>
        <fullName evidence="1">Uncharacterized protein</fullName>
    </submittedName>
</protein>
<keyword evidence="2" id="KW-1185">Reference proteome</keyword>
<sequence>MIKIADSSSAGWATKRPYEHFDVASDDDKIIRCAEDQAKAELEKAKKTMMVLVNLVFILCAVSENNRSSGVDLPWRVTEAAVGHFAKECLVKWPNNKVTDPWVLERQQSQLPVSHQLLQASKLPPAGTESLPCQDNFDKYWNYAGRLRQNVLFWKDTIGVNEEILSVIENGYVIPFITKPPSFVMKINRSALKSKSFVESAIVLLVKNNALMRYPVFLKIHKQFIWDTKFRLGFECFNFKMMSRIVDYDYYGVSNEFFEYKEELNGPHKVYRIANYSNKKLPCYNSLYWTLNTEAVDTSLVPWGRDNNWLVPPVYLIPKALNFYFVS</sequence>
<gene>
    <name evidence="1" type="ORF">MAR_017537</name>
</gene>
<proteinExistence type="predicted"/>
<reference evidence="1" key="1">
    <citation type="submission" date="2022-11" db="EMBL/GenBank/DDBJ databases">
        <title>Centuries of genome instability and evolution in soft-shell clam transmissible cancer (bioRxiv).</title>
        <authorList>
            <person name="Hart S.F.M."/>
            <person name="Yonemitsu M.A."/>
            <person name="Giersch R.M."/>
            <person name="Beal B.F."/>
            <person name="Arriagada G."/>
            <person name="Davis B.W."/>
            <person name="Ostrander E.A."/>
            <person name="Goff S.P."/>
            <person name="Metzger M.J."/>
        </authorList>
    </citation>
    <scope>NUCLEOTIDE SEQUENCE</scope>
    <source>
        <strain evidence="1">MELC-2E11</strain>
        <tissue evidence="1">Siphon/mantle</tissue>
    </source>
</reference>
<evidence type="ECO:0000313" key="2">
    <source>
        <dbReference type="Proteomes" id="UP001164746"/>
    </source>
</evidence>
<organism evidence="1 2">
    <name type="scientific">Mya arenaria</name>
    <name type="common">Soft-shell clam</name>
    <dbReference type="NCBI Taxonomy" id="6604"/>
    <lineage>
        <taxon>Eukaryota</taxon>
        <taxon>Metazoa</taxon>
        <taxon>Spiralia</taxon>
        <taxon>Lophotrochozoa</taxon>
        <taxon>Mollusca</taxon>
        <taxon>Bivalvia</taxon>
        <taxon>Autobranchia</taxon>
        <taxon>Heteroconchia</taxon>
        <taxon>Euheterodonta</taxon>
        <taxon>Imparidentia</taxon>
        <taxon>Neoheterodontei</taxon>
        <taxon>Myida</taxon>
        <taxon>Myoidea</taxon>
        <taxon>Myidae</taxon>
        <taxon>Mya</taxon>
    </lineage>
</organism>
<accession>A0ABY7EGQ1</accession>